<reference evidence="6 7" key="1">
    <citation type="submission" date="2019-06" db="EMBL/GenBank/DDBJ databases">
        <title>Paenimaribius caenipelagi gen. nov., sp. nov., isolated from a tidal flat.</title>
        <authorList>
            <person name="Yoon J.-H."/>
        </authorList>
    </citation>
    <scope>NUCLEOTIDE SEQUENCE [LARGE SCALE GENOMIC DNA]</scope>
    <source>
        <strain evidence="6 7">JBTF-M29</strain>
    </source>
</reference>
<dbReference type="FunFam" id="3.20.20.70:FF:000059">
    <property type="entry name" value="N-ethylmaleimide reductase, FMN-linked"/>
    <property type="match status" value="1"/>
</dbReference>
<accession>A0A547PNQ2</accession>
<evidence type="ECO:0000313" key="7">
    <source>
        <dbReference type="Proteomes" id="UP000318590"/>
    </source>
</evidence>
<dbReference type="OrthoDB" id="9784632at2"/>
<dbReference type="CDD" id="cd02933">
    <property type="entry name" value="OYE_like_FMN"/>
    <property type="match status" value="1"/>
</dbReference>
<name>A0A547PNQ2_9RHOB</name>
<dbReference type="SUPFAM" id="SSF51395">
    <property type="entry name" value="FMN-linked oxidoreductases"/>
    <property type="match status" value="1"/>
</dbReference>
<gene>
    <name evidence="6" type="ORF">FEV53_15365</name>
</gene>
<dbReference type="GO" id="GO:0016628">
    <property type="term" value="F:oxidoreductase activity, acting on the CH-CH group of donors, NAD or NADP as acceptor"/>
    <property type="evidence" value="ECO:0007669"/>
    <property type="project" value="UniProtKB-ARBA"/>
</dbReference>
<dbReference type="InterPro" id="IPR013785">
    <property type="entry name" value="Aldolase_TIM"/>
</dbReference>
<dbReference type="Proteomes" id="UP000318590">
    <property type="component" value="Unassembled WGS sequence"/>
</dbReference>
<dbReference type="Gene3D" id="3.20.20.70">
    <property type="entry name" value="Aldolase class I"/>
    <property type="match status" value="1"/>
</dbReference>
<comment type="caution">
    <text evidence="6">The sequence shown here is derived from an EMBL/GenBank/DDBJ whole genome shotgun (WGS) entry which is preliminary data.</text>
</comment>
<dbReference type="PANTHER" id="PTHR22893">
    <property type="entry name" value="NADH OXIDOREDUCTASE-RELATED"/>
    <property type="match status" value="1"/>
</dbReference>
<evidence type="ECO:0000256" key="1">
    <source>
        <dbReference type="ARBA" id="ARBA00001917"/>
    </source>
</evidence>
<keyword evidence="3" id="KW-0560">Oxidoreductase</keyword>
<evidence type="ECO:0000313" key="6">
    <source>
        <dbReference type="EMBL" id="TRD15664.1"/>
    </source>
</evidence>
<protein>
    <submittedName>
        <fullName evidence="6">Alkene reductase</fullName>
    </submittedName>
</protein>
<evidence type="ECO:0000256" key="3">
    <source>
        <dbReference type="ARBA" id="ARBA00023002"/>
    </source>
</evidence>
<comment type="similarity">
    <text evidence="2">Belongs to the NADH:flavin oxidoreductase/NADH oxidase family.</text>
</comment>
<organism evidence="6 7">
    <name type="scientific">Palleronia caenipelagi</name>
    <dbReference type="NCBI Taxonomy" id="2489174"/>
    <lineage>
        <taxon>Bacteria</taxon>
        <taxon>Pseudomonadati</taxon>
        <taxon>Pseudomonadota</taxon>
        <taxon>Alphaproteobacteria</taxon>
        <taxon>Rhodobacterales</taxon>
        <taxon>Roseobacteraceae</taxon>
        <taxon>Palleronia</taxon>
    </lineage>
</organism>
<dbReference type="Pfam" id="PF00724">
    <property type="entry name" value="Oxidored_FMN"/>
    <property type="match status" value="1"/>
</dbReference>
<dbReference type="PANTHER" id="PTHR22893:SF91">
    <property type="entry name" value="NADPH DEHYDROGENASE 2-RELATED"/>
    <property type="match status" value="1"/>
</dbReference>
<dbReference type="GO" id="GO:0005829">
    <property type="term" value="C:cytosol"/>
    <property type="evidence" value="ECO:0007669"/>
    <property type="project" value="TreeGrafter"/>
</dbReference>
<comment type="cofactor">
    <cofactor evidence="1">
        <name>FMN</name>
        <dbReference type="ChEBI" id="CHEBI:58210"/>
    </cofactor>
</comment>
<feature type="domain" description="NADH:flavin oxidoreductase/NADH oxidase N-terminal" evidence="5">
    <location>
        <begin position="8"/>
        <end position="335"/>
    </location>
</feature>
<dbReference type="EMBL" id="VFSV01000036">
    <property type="protein sequence ID" value="TRD15664.1"/>
    <property type="molecule type" value="Genomic_DNA"/>
</dbReference>
<feature type="region of interest" description="Disordered" evidence="4">
    <location>
        <begin position="332"/>
        <end position="355"/>
    </location>
</feature>
<proteinExistence type="inferred from homology"/>
<dbReference type="AlphaFoldDB" id="A0A547PNQ2"/>
<dbReference type="InterPro" id="IPR001155">
    <property type="entry name" value="OxRdtase_FMN_N"/>
</dbReference>
<dbReference type="InterPro" id="IPR045247">
    <property type="entry name" value="Oye-like"/>
</dbReference>
<dbReference type="RefSeq" id="WP_142835682.1">
    <property type="nucleotide sequence ID" value="NZ_VFSV01000036.1"/>
</dbReference>
<evidence type="ECO:0000256" key="4">
    <source>
        <dbReference type="SAM" id="MobiDB-lite"/>
    </source>
</evidence>
<dbReference type="GO" id="GO:0010181">
    <property type="term" value="F:FMN binding"/>
    <property type="evidence" value="ECO:0007669"/>
    <property type="project" value="InterPro"/>
</dbReference>
<evidence type="ECO:0000256" key="2">
    <source>
        <dbReference type="ARBA" id="ARBA00005979"/>
    </source>
</evidence>
<evidence type="ECO:0000259" key="5">
    <source>
        <dbReference type="Pfam" id="PF00724"/>
    </source>
</evidence>
<sequence>MSQDASPLFTPFRAGALDLSNRVVMAPLTRSRADDETGTVSDLHVTYYTQRASAGLIITEAAQISPQGKGYISTPGIYTSEQVAAWRKVTDAVHEAGGKIVIQLWHVGRISHTEFQPDRQKPVAPSAIGADVDTYLSSGYSKTSVPRALDADEIAGIVLDYVHATNCAMEAGFDGVELHAANGYLIDQFLKDGTNKRGDRYGGSIENRTRFLFEIMDAMTGAVDADRIGIRLSPFSAANNATESDPMGMFTPVVERLNRYGLAYLHMVEGQTGGERKGDYDALRQLWTGPYMGNNAYDRSLAISRVADGSVDLVAFGRPFIANPDLPERLRQDATLNKPDPDTMYGGEEGGYIDYPTLEEERAEAS</sequence>
<keyword evidence="7" id="KW-1185">Reference proteome</keyword>